<reference evidence="1 2" key="1">
    <citation type="submission" date="2018-10" db="EMBL/GenBank/DDBJ databases">
        <title>The genome of Lysobacter enzymogenes OH11.</title>
        <authorList>
            <person name="Liu F."/>
            <person name="Zhao Y."/>
            <person name="Qian G."/>
            <person name="Chen Y."/>
            <person name="Xu H."/>
        </authorList>
    </citation>
    <scope>NUCLEOTIDE SEQUENCE [LARGE SCALE GENOMIC DNA]</scope>
    <source>
        <strain evidence="1 2">OH11</strain>
    </source>
</reference>
<dbReference type="RefSeq" id="WP_123646331.1">
    <property type="nucleotide sequence ID" value="NZ_RCTY01000013.1"/>
</dbReference>
<dbReference type="EMBL" id="RCTY01000013">
    <property type="protein sequence ID" value="ROU08359.1"/>
    <property type="molecule type" value="Genomic_DNA"/>
</dbReference>
<organism evidence="1 2">
    <name type="scientific">Lysobacter enzymogenes</name>
    <dbReference type="NCBI Taxonomy" id="69"/>
    <lineage>
        <taxon>Bacteria</taxon>
        <taxon>Pseudomonadati</taxon>
        <taxon>Pseudomonadota</taxon>
        <taxon>Gammaproteobacteria</taxon>
        <taxon>Lysobacterales</taxon>
        <taxon>Lysobacteraceae</taxon>
        <taxon>Lysobacter</taxon>
    </lineage>
</organism>
<comment type="caution">
    <text evidence="1">The sequence shown here is derived from an EMBL/GenBank/DDBJ whole genome shotgun (WGS) entry which is preliminary data.</text>
</comment>
<gene>
    <name evidence="1" type="ORF">D9T17_04615</name>
</gene>
<proteinExistence type="predicted"/>
<sequence length="93" mass="10303">MVVTDLDDHPQLGAFVEQWIGDGVDYVAFVGRHSSAMHDRFLDACVLLALRDGREVPYSILASWHPQGGNEEALALMSRLRPVSSTPMCLLHL</sequence>
<name>A0A3N2RLR8_LYSEN</name>
<evidence type="ECO:0000313" key="2">
    <source>
        <dbReference type="Proteomes" id="UP000275910"/>
    </source>
</evidence>
<protein>
    <submittedName>
        <fullName evidence="1">Uncharacterized protein</fullName>
    </submittedName>
</protein>
<dbReference type="Proteomes" id="UP000275910">
    <property type="component" value="Unassembled WGS sequence"/>
</dbReference>
<evidence type="ECO:0000313" key="1">
    <source>
        <dbReference type="EMBL" id="ROU08359.1"/>
    </source>
</evidence>
<accession>A0A3N2RLR8</accession>
<dbReference type="AlphaFoldDB" id="A0A3N2RLR8"/>